<proteinExistence type="inferred from homology"/>
<keyword evidence="3 5" id="KW-0442">Lipid degradation</keyword>
<dbReference type="EC" id="3.1.1.-" evidence="5"/>
<dbReference type="InterPro" id="IPR029058">
    <property type="entry name" value="AB_hydrolase_fold"/>
</dbReference>
<dbReference type="Gene3D" id="3.40.50.1820">
    <property type="entry name" value="alpha/beta hydrolase"/>
    <property type="match status" value="1"/>
</dbReference>
<dbReference type="SUPFAM" id="SSF53474">
    <property type="entry name" value="alpha/beta-Hydrolases"/>
    <property type="match status" value="1"/>
</dbReference>
<sequence length="530" mass="59845">MVEKILAFAKNQNSNKEDIPSHHSDAAVQSSDFNNNIDLSSYEQQNVPIISPAADSTHSAADHIHSPATDHSHSVVDHRHSAVEHMTTEAVENSILATPNLLKIKFSLTLINEVSICAVIQEQFHIFVAGDKTLKRIGIWIKGPDSKKNDHDNKKNVQDNNGGVGKRWNILSGNNNWEGLLDPLDIDLRRYIVHYGSMAQATYDAFNSEKASKYAGSSRYAKNDFFSNVGIEKGNPFKYRVTKYLYATSSTKLPDAFIMMSLSREAWSKESNWMGFVAVATDEGKTALGRRDILIAWRGTIRNLEWVNDLQFLLVPATEIFGGNDDPKVHFGWHSIYVSDDPRSPFNKTSARHQVLGEVRRLVEEYKNEEISITITGHSLGAAVSTLNAVDIVVNGYNRPRDMPDKACPVTAFLFGCPRVGDDNFREFLLNQQNLNILRVTNARDIVPKYPLIGYREVGEELAIDTKEDTREQWGFNLEINRDIALVNKNMDGLKEEHCVPVSWWCEKNKGMVQQTDGSWVLMDHEYDDF</sequence>
<comment type="function">
    <text evidence="5">Acylhydrolase that catalyzes the hydrolysis of phospholipids at the sn-1 position.</text>
</comment>
<keyword evidence="4 5" id="KW-0443">Lipid metabolism</keyword>
<dbReference type="InterPro" id="IPR002921">
    <property type="entry name" value="Fungal_lipase-type"/>
</dbReference>
<evidence type="ECO:0000256" key="4">
    <source>
        <dbReference type="ARBA" id="ARBA00023098"/>
    </source>
</evidence>
<evidence type="ECO:0000256" key="5">
    <source>
        <dbReference type="RuleBase" id="RU367093"/>
    </source>
</evidence>
<evidence type="ECO:0000313" key="7">
    <source>
        <dbReference type="EMBL" id="KAK6115072.1"/>
    </source>
</evidence>
<reference evidence="7 8" key="1">
    <citation type="journal article" date="2021" name="Comput. Struct. Biotechnol. J.">
        <title>De novo genome assembly of the potent medicinal plant Rehmannia glutinosa using nanopore technology.</title>
        <authorList>
            <person name="Ma L."/>
            <person name="Dong C."/>
            <person name="Song C."/>
            <person name="Wang X."/>
            <person name="Zheng X."/>
            <person name="Niu Y."/>
            <person name="Chen S."/>
            <person name="Feng W."/>
        </authorList>
    </citation>
    <scope>NUCLEOTIDE SEQUENCE [LARGE SCALE GENOMIC DNA]</scope>
    <source>
        <strain evidence="7">DH-2019</strain>
    </source>
</reference>
<evidence type="ECO:0000256" key="3">
    <source>
        <dbReference type="ARBA" id="ARBA00022963"/>
    </source>
</evidence>
<evidence type="ECO:0000259" key="6">
    <source>
        <dbReference type="Pfam" id="PF01764"/>
    </source>
</evidence>
<protein>
    <recommendedName>
        <fullName evidence="5">Phospholipase A1</fullName>
        <ecNumber evidence="5">3.1.1.-</ecNumber>
    </recommendedName>
</protein>
<dbReference type="PANTHER" id="PTHR31828">
    <property type="entry name" value="PHOSPHOLIPASE A1-IIGAMMA"/>
    <property type="match status" value="1"/>
</dbReference>
<dbReference type="EMBL" id="JABTTQ020003506">
    <property type="protein sequence ID" value="KAK6115072.1"/>
    <property type="molecule type" value="Genomic_DNA"/>
</dbReference>
<evidence type="ECO:0000313" key="8">
    <source>
        <dbReference type="Proteomes" id="UP001318860"/>
    </source>
</evidence>
<keyword evidence="8" id="KW-1185">Reference proteome</keyword>
<keyword evidence="2 5" id="KW-0378">Hydrolase</keyword>
<comment type="similarity">
    <text evidence="1 5">Belongs to the AB hydrolase superfamily. Lipase family.</text>
</comment>
<dbReference type="Proteomes" id="UP001318860">
    <property type="component" value="Unassembled WGS sequence"/>
</dbReference>
<accession>A0ABR0TXY2</accession>
<dbReference type="Pfam" id="PF01764">
    <property type="entry name" value="Lipase_3"/>
    <property type="match status" value="1"/>
</dbReference>
<comment type="caution">
    <text evidence="7">The sequence shown here is derived from an EMBL/GenBank/DDBJ whole genome shotgun (WGS) entry which is preliminary data.</text>
</comment>
<evidence type="ECO:0000256" key="2">
    <source>
        <dbReference type="ARBA" id="ARBA00022801"/>
    </source>
</evidence>
<dbReference type="InterPro" id="IPR033556">
    <property type="entry name" value="PLA"/>
</dbReference>
<evidence type="ECO:0000256" key="1">
    <source>
        <dbReference type="ARBA" id="ARBA00010701"/>
    </source>
</evidence>
<dbReference type="CDD" id="cd00519">
    <property type="entry name" value="Lipase_3"/>
    <property type="match status" value="1"/>
</dbReference>
<name>A0ABR0TXY2_REHGL</name>
<feature type="domain" description="Fungal lipase-type" evidence="6">
    <location>
        <begin position="295"/>
        <end position="453"/>
    </location>
</feature>
<dbReference type="PANTHER" id="PTHR31828:SF1">
    <property type="entry name" value="PHOSPHOLIPASE A1-IIGAMMA"/>
    <property type="match status" value="1"/>
</dbReference>
<gene>
    <name evidence="7" type="ORF">DH2020_007341</name>
</gene>
<organism evidence="7 8">
    <name type="scientific">Rehmannia glutinosa</name>
    <name type="common">Chinese foxglove</name>
    <dbReference type="NCBI Taxonomy" id="99300"/>
    <lineage>
        <taxon>Eukaryota</taxon>
        <taxon>Viridiplantae</taxon>
        <taxon>Streptophyta</taxon>
        <taxon>Embryophyta</taxon>
        <taxon>Tracheophyta</taxon>
        <taxon>Spermatophyta</taxon>
        <taxon>Magnoliopsida</taxon>
        <taxon>eudicotyledons</taxon>
        <taxon>Gunneridae</taxon>
        <taxon>Pentapetalae</taxon>
        <taxon>asterids</taxon>
        <taxon>lamiids</taxon>
        <taxon>Lamiales</taxon>
        <taxon>Orobanchaceae</taxon>
        <taxon>Rehmannieae</taxon>
        <taxon>Rehmannia</taxon>
    </lineage>
</organism>